<dbReference type="EMBL" id="KI913962">
    <property type="protein sequence ID" value="ETW01671.1"/>
    <property type="molecule type" value="Genomic_DNA"/>
</dbReference>
<gene>
    <name evidence="3" type="ORF">H310_06292</name>
</gene>
<feature type="domain" description="RING-type" evidence="2">
    <location>
        <begin position="175"/>
        <end position="215"/>
    </location>
</feature>
<protein>
    <recommendedName>
        <fullName evidence="2">RING-type domain-containing protein</fullName>
    </recommendedName>
</protein>
<evidence type="ECO:0000259" key="2">
    <source>
        <dbReference type="PROSITE" id="PS50089"/>
    </source>
</evidence>
<dbReference type="InterPro" id="IPR001841">
    <property type="entry name" value="Znf_RING"/>
</dbReference>
<evidence type="ECO:0000256" key="1">
    <source>
        <dbReference type="PROSITE-ProRule" id="PRU00175"/>
    </source>
</evidence>
<proteinExistence type="predicted"/>
<sequence>MNRNIFDALAITLTKANVTQGHRSALYTMAIVNKETQAKVTTAKTDGDFATLTTQICIALEHGHTCDALCPWFYVDVQQKIPKKHWFRSSTHARVVASHLKQYQDMMNLVVAFVTSPHNRSCYRAIERVPDVLHEFLFTNLTVDPNMYTAAPLKQPRLSCSSNSSRSSDGMVFTCSLCDHVADDCCGLTKLQCGHTFHDDCILEALNARLACPDCLANASIA</sequence>
<name>A0A024U5H8_9STRA</name>
<dbReference type="PROSITE" id="PS50089">
    <property type="entry name" value="ZF_RING_2"/>
    <property type="match status" value="1"/>
</dbReference>
<dbReference type="OrthoDB" id="8062037at2759"/>
<dbReference type="AlphaFoldDB" id="A0A024U5H8"/>
<dbReference type="GeneID" id="20083342"/>
<dbReference type="VEuPathDB" id="FungiDB:H310_06292"/>
<dbReference type="InterPro" id="IPR013083">
    <property type="entry name" value="Znf_RING/FYVE/PHD"/>
</dbReference>
<dbReference type="RefSeq" id="XP_008869519.1">
    <property type="nucleotide sequence ID" value="XM_008871297.1"/>
</dbReference>
<reference evidence="3" key="1">
    <citation type="submission" date="2013-12" db="EMBL/GenBank/DDBJ databases">
        <title>The Genome Sequence of Aphanomyces invadans NJM9701.</title>
        <authorList>
            <consortium name="The Broad Institute Genomics Platform"/>
            <person name="Russ C."/>
            <person name="Tyler B."/>
            <person name="van West P."/>
            <person name="Dieguez-Uribeondo J."/>
            <person name="Young S.K."/>
            <person name="Zeng Q."/>
            <person name="Gargeya S."/>
            <person name="Fitzgerald M."/>
            <person name="Abouelleil A."/>
            <person name="Alvarado L."/>
            <person name="Chapman S.B."/>
            <person name="Gainer-Dewar J."/>
            <person name="Goldberg J."/>
            <person name="Griggs A."/>
            <person name="Gujja S."/>
            <person name="Hansen M."/>
            <person name="Howarth C."/>
            <person name="Imamovic A."/>
            <person name="Ireland A."/>
            <person name="Larimer J."/>
            <person name="McCowan C."/>
            <person name="Murphy C."/>
            <person name="Pearson M."/>
            <person name="Poon T.W."/>
            <person name="Priest M."/>
            <person name="Roberts A."/>
            <person name="Saif S."/>
            <person name="Shea T."/>
            <person name="Sykes S."/>
            <person name="Wortman J."/>
            <person name="Nusbaum C."/>
            <person name="Birren B."/>
        </authorList>
    </citation>
    <scope>NUCLEOTIDE SEQUENCE [LARGE SCALE GENOMIC DNA]</scope>
    <source>
        <strain evidence="3">NJM9701</strain>
    </source>
</reference>
<evidence type="ECO:0000313" key="3">
    <source>
        <dbReference type="EMBL" id="ETW01671.1"/>
    </source>
</evidence>
<keyword evidence="1" id="KW-0862">Zinc</keyword>
<dbReference type="GO" id="GO:0008270">
    <property type="term" value="F:zinc ion binding"/>
    <property type="evidence" value="ECO:0007669"/>
    <property type="project" value="UniProtKB-KW"/>
</dbReference>
<organism evidence="3">
    <name type="scientific">Aphanomyces invadans</name>
    <dbReference type="NCBI Taxonomy" id="157072"/>
    <lineage>
        <taxon>Eukaryota</taxon>
        <taxon>Sar</taxon>
        <taxon>Stramenopiles</taxon>
        <taxon>Oomycota</taxon>
        <taxon>Saprolegniomycetes</taxon>
        <taxon>Saprolegniales</taxon>
        <taxon>Verrucalvaceae</taxon>
        <taxon>Aphanomyces</taxon>
    </lineage>
</organism>
<accession>A0A024U5H8</accession>
<dbReference type="Gene3D" id="3.30.40.10">
    <property type="entry name" value="Zinc/RING finger domain, C3HC4 (zinc finger)"/>
    <property type="match status" value="1"/>
</dbReference>
<keyword evidence="1" id="KW-0863">Zinc-finger</keyword>
<dbReference type="CDD" id="cd16448">
    <property type="entry name" value="RING-H2"/>
    <property type="match status" value="1"/>
</dbReference>
<keyword evidence="1" id="KW-0479">Metal-binding</keyword>
<dbReference type="SUPFAM" id="SSF57850">
    <property type="entry name" value="RING/U-box"/>
    <property type="match status" value="1"/>
</dbReference>